<dbReference type="EMBL" id="DS178277">
    <property type="protein sequence ID" value="EFP81060.2"/>
    <property type="molecule type" value="Genomic_DNA"/>
</dbReference>
<dbReference type="KEGG" id="pgr:PGTG_07312"/>
<dbReference type="GO" id="GO:0020037">
    <property type="term" value="F:heme binding"/>
    <property type="evidence" value="ECO:0000318"/>
    <property type="project" value="GO_Central"/>
</dbReference>
<dbReference type="OrthoDB" id="3207336at2759"/>
<dbReference type="PANTHER" id="PTHR30521">
    <property type="entry name" value="DEFERROCHELATASE/PEROXIDASE"/>
    <property type="match status" value="1"/>
</dbReference>
<evidence type="ECO:0000259" key="9">
    <source>
        <dbReference type="Pfam" id="PF21105"/>
    </source>
</evidence>
<evidence type="ECO:0000313" key="11">
    <source>
        <dbReference type="Proteomes" id="UP000008783"/>
    </source>
</evidence>
<sequence length="366" mass="40921">MPNSTVSISNFYMLVLFSLLSIQAIKADMSPNRVDLKNVQGDIIIGLQKRYEAFWFCSLKSDPGSIEGFRRKLKSDLLPLITTTQGVIDTQRVIDDYQQNLEEGEAKKWLPITHVNLGFTYDGLEKLGLKAEEIPNGKNGVFLKGQKLDAIDNLGDPVDQAAKKLKTWSDDFLDEVNPIDFVVLITAPNSNLLDQKLDQVRRMLDGYLSRSFLRQGNVRPGNQYGNEHFGYPDSISIPKIKGVNARPEDEKAGIVEPNVILLGYPSPNGNNTDPDSNHAWLKDGSFMVFRQLQQLVPEFQTFCVETAEKFEHLNISGEFIGARIIGRWKSGAPLSLAPNEDNPELKKQTHALVLDPTQITTSSYVA</sequence>
<evidence type="ECO:0000256" key="7">
    <source>
        <dbReference type="ARBA" id="ARBA00025737"/>
    </source>
</evidence>
<evidence type="ECO:0000313" key="10">
    <source>
        <dbReference type="EMBL" id="EFP81060.2"/>
    </source>
</evidence>
<evidence type="ECO:0000256" key="2">
    <source>
        <dbReference type="ARBA" id="ARBA00022559"/>
    </source>
</evidence>
<gene>
    <name evidence="10" type="ORF">PGTG_07312</name>
</gene>
<dbReference type="InterPro" id="IPR011008">
    <property type="entry name" value="Dimeric_a/b-barrel"/>
</dbReference>
<dbReference type="HOGENOM" id="CLU_015125_1_1_1"/>
<evidence type="ECO:0000256" key="1">
    <source>
        <dbReference type="ARBA" id="ARBA00001970"/>
    </source>
</evidence>
<dbReference type="PANTHER" id="PTHR30521:SF4">
    <property type="entry name" value="DEFERROCHELATASE"/>
    <property type="match status" value="1"/>
</dbReference>
<proteinExistence type="inferred from homology"/>
<dbReference type="GO" id="GO:0046872">
    <property type="term" value="F:metal ion binding"/>
    <property type="evidence" value="ECO:0007669"/>
    <property type="project" value="UniProtKB-KW"/>
</dbReference>
<name>E3K9C5_PUCGT</name>
<reference key="1">
    <citation type="submission" date="2007-01" db="EMBL/GenBank/DDBJ databases">
        <title>The Genome Sequence of Puccinia graminis f. sp. tritici Strain CRL 75-36-700-3.</title>
        <authorList>
            <consortium name="The Broad Institute Genome Sequencing Platform"/>
            <person name="Birren B."/>
            <person name="Lander E."/>
            <person name="Galagan J."/>
            <person name="Nusbaum C."/>
            <person name="Devon K."/>
            <person name="Cuomo C."/>
            <person name="Jaffe D."/>
            <person name="Butler J."/>
            <person name="Alvarez P."/>
            <person name="Gnerre S."/>
            <person name="Grabherr M."/>
            <person name="Mauceli E."/>
            <person name="Brockman W."/>
            <person name="Young S."/>
            <person name="LaButti K."/>
            <person name="Sykes S."/>
            <person name="DeCaprio D."/>
            <person name="Crawford M."/>
            <person name="Koehrsen M."/>
            <person name="Engels R."/>
            <person name="Montgomery P."/>
            <person name="Pearson M."/>
            <person name="Howarth C."/>
            <person name="Larson L."/>
            <person name="White J."/>
            <person name="Zeng Q."/>
            <person name="Kodira C."/>
            <person name="Yandava C."/>
            <person name="Alvarado L."/>
            <person name="O'Leary S."/>
            <person name="Szabo L."/>
            <person name="Dean R."/>
            <person name="Schein J."/>
        </authorList>
    </citation>
    <scope>NUCLEOTIDE SEQUENCE</scope>
    <source>
        <strain>CRL 75-36-700-3</strain>
    </source>
</reference>
<dbReference type="RefSeq" id="XP_003325479.2">
    <property type="nucleotide sequence ID" value="XM_003325431.2"/>
</dbReference>
<comment type="cofactor">
    <cofactor evidence="1">
        <name>heme b</name>
        <dbReference type="ChEBI" id="CHEBI:60344"/>
    </cofactor>
</comment>
<keyword evidence="5" id="KW-0560">Oxidoreductase</keyword>
<feature type="domain" description="DyP dimeric alpha+beta barrel" evidence="9">
    <location>
        <begin position="38"/>
        <end position="220"/>
    </location>
</feature>
<accession>E3K9C5</accession>
<keyword evidence="8" id="KW-0732">Signal</keyword>
<evidence type="ECO:0000256" key="5">
    <source>
        <dbReference type="ARBA" id="ARBA00023002"/>
    </source>
</evidence>
<reference evidence="11" key="2">
    <citation type="journal article" date="2011" name="Proc. Natl. Acad. Sci. U.S.A.">
        <title>Obligate biotrophy features unraveled by the genomic analysis of rust fungi.</title>
        <authorList>
            <person name="Duplessis S."/>
            <person name="Cuomo C.A."/>
            <person name="Lin Y.-C."/>
            <person name="Aerts A."/>
            <person name="Tisserant E."/>
            <person name="Veneault-Fourrey C."/>
            <person name="Joly D.L."/>
            <person name="Hacquard S."/>
            <person name="Amselem J."/>
            <person name="Cantarel B.L."/>
            <person name="Chiu R."/>
            <person name="Coutinho P.M."/>
            <person name="Feau N."/>
            <person name="Field M."/>
            <person name="Frey P."/>
            <person name="Gelhaye E."/>
            <person name="Goldberg J."/>
            <person name="Grabherr M.G."/>
            <person name="Kodira C.D."/>
            <person name="Kohler A."/>
            <person name="Kuees U."/>
            <person name="Lindquist E.A."/>
            <person name="Lucas S.M."/>
            <person name="Mago R."/>
            <person name="Mauceli E."/>
            <person name="Morin E."/>
            <person name="Murat C."/>
            <person name="Pangilinan J.L."/>
            <person name="Park R."/>
            <person name="Pearson M."/>
            <person name="Quesneville H."/>
            <person name="Rouhier N."/>
            <person name="Sakthikumar S."/>
            <person name="Salamov A.A."/>
            <person name="Schmutz J."/>
            <person name="Selles B."/>
            <person name="Shapiro H."/>
            <person name="Tanguay P."/>
            <person name="Tuskan G.A."/>
            <person name="Henrissat B."/>
            <person name="Van de Peer Y."/>
            <person name="Rouze P."/>
            <person name="Ellis J.G."/>
            <person name="Dodds P.N."/>
            <person name="Schein J.E."/>
            <person name="Zhong S."/>
            <person name="Hamelin R.C."/>
            <person name="Grigoriev I.V."/>
            <person name="Szabo L.J."/>
            <person name="Martin F."/>
        </authorList>
    </citation>
    <scope>NUCLEOTIDE SEQUENCE [LARGE SCALE GENOMIC DNA]</scope>
    <source>
        <strain evidence="11">CRL 75-36-700-3 / race SCCL</strain>
    </source>
</reference>
<keyword evidence="4" id="KW-0479">Metal-binding</keyword>
<dbReference type="InterPro" id="IPR006314">
    <property type="entry name" value="Dyp_peroxidase"/>
</dbReference>
<dbReference type="Proteomes" id="UP000008783">
    <property type="component" value="Unassembled WGS sequence"/>
</dbReference>
<organism evidence="10 11">
    <name type="scientific">Puccinia graminis f. sp. tritici (strain CRL 75-36-700-3 / race SCCL)</name>
    <name type="common">Black stem rust fungus</name>
    <dbReference type="NCBI Taxonomy" id="418459"/>
    <lineage>
        <taxon>Eukaryota</taxon>
        <taxon>Fungi</taxon>
        <taxon>Dikarya</taxon>
        <taxon>Basidiomycota</taxon>
        <taxon>Pucciniomycotina</taxon>
        <taxon>Pucciniomycetes</taxon>
        <taxon>Pucciniales</taxon>
        <taxon>Pucciniaceae</taxon>
        <taxon>Puccinia</taxon>
    </lineage>
</organism>
<dbReference type="PROSITE" id="PS51404">
    <property type="entry name" value="DYP_PEROXIDASE"/>
    <property type="match status" value="1"/>
</dbReference>
<keyword evidence="3" id="KW-0349">Heme</keyword>
<evidence type="ECO:0000256" key="6">
    <source>
        <dbReference type="ARBA" id="ARBA00023004"/>
    </source>
</evidence>
<keyword evidence="6" id="KW-0408">Iron</keyword>
<comment type="similarity">
    <text evidence="7">Belongs to the DyP-type peroxidase family.</text>
</comment>
<keyword evidence="2" id="KW-0575">Peroxidase</keyword>
<dbReference type="GeneID" id="10536380"/>
<evidence type="ECO:0000256" key="3">
    <source>
        <dbReference type="ARBA" id="ARBA00022617"/>
    </source>
</evidence>
<protein>
    <recommendedName>
        <fullName evidence="9">DyP dimeric alpha+beta barrel domain-containing protein</fullName>
    </recommendedName>
</protein>
<feature type="signal peptide" evidence="8">
    <location>
        <begin position="1"/>
        <end position="27"/>
    </location>
</feature>
<dbReference type="Pfam" id="PF21105">
    <property type="entry name" value="DyP_N"/>
    <property type="match status" value="1"/>
</dbReference>
<evidence type="ECO:0000256" key="8">
    <source>
        <dbReference type="SAM" id="SignalP"/>
    </source>
</evidence>
<dbReference type="GO" id="GO:0005829">
    <property type="term" value="C:cytosol"/>
    <property type="evidence" value="ECO:0000318"/>
    <property type="project" value="GO_Central"/>
</dbReference>
<dbReference type="GO" id="GO:0004601">
    <property type="term" value="F:peroxidase activity"/>
    <property type="evidence" value="ECO:0000318"/>
    <property type="project" value="GO_Central"/>
</dbReference>
<dbReference type="SUPFAM" id="SSF54909">
    <property type="entry name" value="Dimeric alpha+beta barrel"/>
    <property type="match status" value="1"/>
</dbReference>
<dbReference type="STRING" id="418459.E3K9C5"/>
<dbReference type="VEuPathDB" id="FungiDB:PGTG_07312"/>
<feature type="chain" id="PRO_5003173327" description="DyP dimeric alpha+beta barrel domain-containing protein" evidence="8">
    <location>
        <begin position="28"/>
        <end position="366"/>
    </location>
</feature>
<dbReference type="InParanoid" id="E3K9C5"/>
<keyword evidence="11" id="KW-1185">Reference proteome</keyword>
<dbReference type="InterPro" id="IPR049509">
    <property type="entry name" value="DyP_N"/>
</dbReference>
<evidence type="ECO:0000256" key="4">
    <source>
        <dbReference type="ARBA" id="ARBA00022723"/>
    </source>
</evidence>
<dbReference type="eggNOG" id="ENOG502RUI2">
    <property type="taxonomic scope" value="Eukaryota"/>
</dbReference>
<dbReference type="AlphaFoldDB" id="E3K9C5"/>